<evidence type="ECO:0000313" key="2">
    <source>
        <dbReference type="Proteomes" id="UP001215598"/>
    </source>
</evidence>
<evidence type="ECO:0008006" key="3">
    <source>
        <dbReference type="Google" id="ProtNLM"/>
    </source>
</evidence>
<accession>A0AAD7I1Q2</accession>
<protein>
    <recommendedName>
        <fullName evidence="3">F-box domain-containing protein</fullName>
    </recommendedName>
</protein>
<dbReference type="Proteomes" id="UP001215598">
    <property type="component" value="Unassembled WGS sequence"/>
</dbReference>
<sequence>MAHFANMNERSSLINFLFFEIGIDPHDALFSHMDARELFAFAQTCRYIYALVKETSFSLPRLLSPFFGHATEVDRFRQMQLQSGTLISGSIALQFFNRLKWPGSDLDLYVHRPTAGLAVDFIVSNGYTFDPRKSQNEDVFAQLVASVAEKPPSYLGRGIADVLDFYKGGQKIQLIIATSTPMEVIISFHSTCVQNVISHEKAYALYPWSTFIAHQALILETAGAGQEIGRQKYVGRGWKMIEWPHAWDAELADHTRWVGDRFTWTITLPPLLVAVPDLCGINSWELKCTPGSVAMRWSVVGAEQLKYKYTVSNASLDELDEVWEHVISCAPAPVDAELVQAVTRRRWRYRS</sequence>
<organism evidence="1 2">
    <name type="scientific">Mycena metata</name>
    <dbReference type="NCBI Taxonomy" id="1033252"/>
    <lineage>
        <taxon>Eukaryota</taxon>
        <taxon>Fungi</taxon>
        <taxon>Dikarya</taxon>
        <taxon>Basidiomycota</taxon>
        <taxon>Agaricomycotina</taxon>
        <taxon>Agaricomycetes</taxon>
        <taxon>Agaricomycetidae</taxon>
        <taxon>Agaricales</taxon>
        <taxon>Marasmiineae</taxon>
        <taxon>Mycenaceae</taxon>
        <taxon>Mycena</taxon>
    </lineage>
</organism>
<comment type="caution">
    <text evidence="1">The sequence shown here is derived from an EMBL/GenBank/DDBJ whole genome shotgun (WGS) entry which is preliminary data.</text>
</comment>
<keyword evidence="2" id="KW-1185">Reference proteome</keyword>
<dbReference type="CDD" id="cd09917">
    <property type="entry name" value="F-box_SF"/>
    <property type="match status" value="1"/>
</dbReference>
<dbReference type="AlphaFoldDB" id="A0AAD7I1Q2"/>
<reference evidence="1" key="1">
    <citation type="submission" date="2023-03" db="EMBL/GenBank/DDBJ databases">
        <title>Massive genome expansion in bonnet fungi (Mycena s.s.) driven by repeated elements and novel gene families across ecological guilds.</title>
        <authorList>
            <consortium name="Lawrence Berkeley National Laboratory"/>
            <person name="Harder C.B."/>
            <person name="Miyauchi S."/>
            <person name="Viragh M."/>
            <person name="Kuo A."/>
            <person name="Thoen E."/>
            <person name="Andreopoulos B."/>
            <person name="Lu D."/>
            <person name="Skrede I."/>
            <person name="Drula E."/>
            <person name="Henrissat B."/>
            <person name="Morin E."/>
            <person name="Kohler A."/>
            <person name="Barry K."/>
            <person name="LaButti K."/>
            <person name="Morin E."/>
            <person name="Salamov A."/>
            <person name="Lipzen A."/>
            <person name="Mereny Z."/>
            <person name="Hegedus B."/>
            <person name="Baldrian P."/>
            <person name="Stursova M."/>
            <person name="Weitz H."/>
            <person name="Taylor A."/>
            <person name="Grigoriev I.V."/>
            <person name="Nagy L.G."/>
            <person name="Martin F."/>
            <person name="Kauserud H."/>
        </authorList>
    </citation>
    <scope>NUCLEOTIDE SEQUENCE</scope>
    <source>
        <strain evidence="1">CBHHK182m</strain>
    </source>
</reference>
<evidence type="ECO:0000313" key="1">
    <source>
        <dbReference type="EMBL" id="KAJ7733142.1"/>
    </source>
</evidence>
<dbReference type="EMBL" id="JARKIB010000140">
    <property type="protein sequence ID" value="KAJ7733142.1"/>
    <property type="molecule type" value="Genomic_DNA"/>
</dbReference>
<name>A0AAD7I1Q2_9AGAR</name>
<gene>
    <name evidence="1" type="ORF">B0H16DRAFT_1580066</name>
</gene>
<proteinExistence type="predicted"/>